<reference evidence="2 3" key="1">
    <citation type="submission" date="2016-10" db="EMBL/GenBank/DDBJ databases">
        <authorList>
            <person name="de Groot N.N."/>
        </authorList>
    </citation>
    <scope>NUCLEOTIDE SEQUENCE [LARGE SCALE GENOMIC DNA]</scope>
    <source>
        <strain evidence="2 3">DSM 14789</strain>
    </source>
</reference>
<feature type="domain" description="DUF4123" evidence="1">
    <location>
        <begin position="18"/>
        <end position="133"/>
    </location>
</feature>
<evidence type="ECO:0000313" key="2">
    <source>
        <dbReference type="EMBL" id="SDL94885.1"/>
    </source>
</evidence>
<organism evidence="2 3">
    <name type="scientific">Modicisalibacter muralis</name>
    <dbReference type="NCBI Taxonomy" id="119000"/>
    <lineage>
        <taxon>Bacteria</taxon>
        <taxon>Pseudomonadati</taxon>
        <taxon>Pseudomonadota</taxon>
        <taxon>Gammaproteobacteria</taxon>
        <taxon>Oceanospirillales</taxon>
        <taxon>Halomonadaceae</taxon>
        <taxon>Modicisalibacter</taxon>
    </lineage>
</organism>
<dbReference type="Proteomes" id="UP000198654">
    <property type="component" value="Unassembled WGS sequence"/>
</dbReference>
<dbReference type="AlphaFoldDB" id="A0A1G9P9Q9"/>
<dbReference type="STRING" id="119000.SAMN05661010_02951"/>
<keyword evidence="3" id="KW-1185">Reference proteome</keyword>
<dbReference type="InterPro" id="IPR025391">
    <property type="entry name" value="DUF4123"/>
</dbReference>
<evidence type="ECO:0000259" key="1">
    <source>
        <dbReference type="Pfam" id="PF13503"/>
    </source>
</evidence>
<proteinExistence type="predicted"/>
<protein>
    <recommendedName>
        <fullName evidence="1">DUF4123 domain-containing protein</fullName>
    </recommendedName>
</protein>
<sequence length="276" mass="31211">MRINTPEPPQRPLKSRFLIDLAMHRDGLREMRKAEPDARHELLYWQTDHKGMADAGPLLVEPVSSGACATCRQWLEQGLAIELQGTRRFDDTATHLRTLTMTERESLPPALFRYADSRLYAGLQSVLDEHERARLLGPNEAMTGMAGNEAWTLRQPPLAAERYVLTDAPFRLTQPHLQGLQTWRERALLQPLVDQHTIPIERLVGWFQQMIAMGFDNEQTCFEGCQRLASLGFDQPLDSHCAAIQALGAAPWQTKLAALEARLIHARGTVQEAHHD</sequence>
<dbReference type="EMBL" id="FNGI01000009">
    <property type="protein sequence ID" value="SDL94885.1"/>
    <property type="molecule type" value="Genomic_DNA"/>
</dbReference>
<evidence type="ECO:0000313" key="3">
    <source>
        <dbReference type="Proteomes" id="UP000198654"/>
    </source>
</evidence>
<name>A0A1G9P9Q9_9GAMM</name>
<accession>A0A1G9P9Q9</accession>
<gene>
    <name evidence="2" type="ORF">SAMN05661010_02951</name>
</gene>
<dbReference type="Pfam" id="PF13503">
    <property type="entry name" value="DUF4123"/>
    <property type="match status" value="1"/>
</dbReference>